<evidence type="ECO:0000256" key="1">
    <source>
        <dbReference type="SAM" id="MobiDB-lite"/>
    </source>
</evidence>
<reference evidence="2 3" key="1">
    <citation type="journal article" date="2022" name="Allergy">
        <title>Genome assembly and annotation of Periplaneta americana reveal a comprehensive cockroach allergen profile.</title>
        <authorList>
            <person name="Wang L."/>
            <person name="Xiong Q."/>
            <person name="Saelim N."/>
            <person name="Wang L."/>
            <person name="Nong W."/>
            <person name="Wan A.T."/>
            <person name="Shi M."/>
            <person name="Liu X."/>
            <person name="Cao Q."/>
            <person name="Hui J.H.L."/>
            <person name="Sookrung N."/>
            <person name="Leung T.F."/>
            <person name="Tungtrongchitr A."/>
            <person name="Tsui S.K.W."/>
        </authorList>
    </citation>
    <scope>NUCLEOTIDE SEQUENCE [LARGE SCALE GENOMIC DNA]</scope>
    <source>
        <strain evidence="2">PWHHKU_190912</strain>
    </source>
</reference>
<comment type="caution">
    <text evidence="2">The sequence shown here is derived from an EMBL/GenBank/DDBJ whole genome shotgun (WGS) entry which is preliminary data.</text>
</comment>
<name>A0ABQ8TB43_PERAM</name>
<keyword evidence="3" id="KW-1185">Reference proteome</keyword>
<dbReference type="Proteomes" id="UP001148838">
    <property type="component" value="Unassembled WGS sequence"/>
</dbReference>
<gene>
    <name evidence="2" type="ORF">ANN_04984</name>
</gene>
<sequence>MAGLCEGGNEPPSSLKAVRKGEGETRCRHVAYFSRIALRGPPCLTSPSDERITTNSDIQLLSIYTSDRFVI</sequence>
<protein>
    <submittedName>
        <fullName evidence="2">Uncharacterized protein</fullName>
    </submittedName>
</protein>
<feature type="region of interest" description="Disordered" evidence="1">
    <location>
        <begin position="1"/>
        <end position="20"/>
    </location>
</feature>
<evidence type="ECO:0000313" key="2">
    <source>
        <dbReference type="EMBL" id="KAJ4443316.1"/>
    </source>
</evidence>
<evidence type="ECO:0000313" key="3">
    <source>
        <dbReference type="Proteomes" id="UP001148838"/>
    </source>
</evidence>
<organism evidence="2 3">
    <name type="scientific">Periplaneta americana</name>
    <name type="common">American cockroach</name>
    <name type="synonym">Blatta americana</name>
    <dbReference type="NCBI Taxonomy" id="6978"/>
    <lineage>
        <taxon>Eukaryota</taxon>
        <taxon>Metazoa</taxon>
        <taxon>Ecdysozoa</taxon>
        <taxon>Arthropoda</taxon>
        <taxon>Hexapoda</taxon>
        <taxon>Insecta</taxon>
        <taxon>Pterygota</taxon>
        <taxon>Neoptera</taxon>
        <taxon>Polyneoptera</taxon>
        <taxon>Dictyoptera</taxon>
        <taxon>Blattodea</taxon>
        <taxon>Blattoidea</taxon>
        <taxon>Blattidae</taxon>
        <taxon>Blattinae</taxon>
        <taxon>Periplaneta</taxon>
    </lineage>
</organism>
<accession>A0ABQ8TB43</accession>
<dbReference type="EMBL" id="JAJSOF020000013">
    <property type="protein sequence ID" value="KAJ4443316.1"/>
    <property type="molecule type" value="Genomic_DNA"/>
</dbReference>
<proteinExistence type="predicted"/>